<evidence type="ECO:0000313" key="4">
    <source>
        <dbReference type="Proteomes" id="UP001583186"/>
    </source>
</evidence>
<feature type="region of interest" description="Disordered" evidence="1">
    <location>
        <begin position="89"/>
        <end position="128"/>
    </location>
</feature>
<evidence type="ECO:0000259" key="2">
    <source>
        <dbReference type="SMART" id="SM00382"/>
    </source>
</evidence>
<dbReference type="Pfam" id="PF00004">
    <property type="entry name" value="AAA"/>
    <property type="match status" value="1"/>
</dbReference>
<dbReference type="SMART" id="SM00382">
    <property type="entry name" value="AAA"/>
    <property type="match status" value="1"/>
</dbReference>
<keyword evidence="4" id="KW-1185">Reference proteome</keyword>
<evidence type="ECO:0000313" key="3">
    <source>
        <dbReference type="EMBL" id="KAL1901528.1"/>
    </source>
</evidence>
<dbReference type="PANTHER" id="PTHR46411">
    <property type="entry name" value="FAMILY ATPASE, PUTATIVE-RELATED"/>
    <property type="match status" value="1"/>
</dbReference>
<dbReference type="Gene3D" id="3.40.50.300">
    <property type="entry name" value="P-loop containing nucleotide triphosphate hydrolases"/>
    <property type="match status" value="1"/>
</dbReference>
<evidence type="ECO:0000256" key="1">
    <source>
        <dbReference type="SAM" id="MobiDB-lite"/>
    </source>
</evidence>
<feature type="compositionally biased region" description="Low complexity" evidence="1">
    <location>
        <begin position="91"/>
        <end position="104"/>
    </location>
</feature>
<dbReference type="PANTHER" id="PTHR46411:SF2">
    <property type="entry name" value="AAA+ ATPASE DOMAIN-CONTAINING PROTEIN"/>
    <property type="match status" value="1"/>
</dbReference>
<protein>
    <recommendedName>
        <fullName evidence="2">AAA+ ATPase domain-containing protein</fullName>
    </recommendedName>
</protein>
<comment type="caution">
    <text evidence="3">The sequence shown here is derived from an EMBL/GenBank/DDBJ whole genome shotgun (WGS) entry which is preliminary data.</text>
</comment>
<gene>
    <name evidence="3" type="ORF">Sste5346_001935</name>
</gene>
<feature type="region of interest" description="Disordered" evidence="1">
    <location>
        <begin position="903"/>
        <end position="975"/>
    </location>
</feature>
<proteinExistence type="predicted"/>
<dbReference type="CDD" id="cd19481">
    <property type="entry name" value="RecA-like_protease"/>
    <property type="match status" value="1"/>
</dbReference>
<accession>A0ABR3ZNV9</accession>
<dbReference type="EMBL" id="JAWCUI010000007">
    <property type="protein sequence ID" value="KAL1901528.1"/>
    <property type="molecule type" value="Genomic_DNA"/>
</dbReference>
<dbReference type="InterPro" id="IPR054289">
    <property type="entry name" value="DUF7025"/>
</dbReference>
<feature type="compositionally biased region" description="Basic residues" evidence="1">
    <location>
        <begin position="113"/>
        <end position="124"/>
    </location>
</feature>
<name>A0ABR3ZNV9_9PEZI</name>
<dbReference type="Proteomes" id="UP001583186">
    <property type="component" value="Unassembled WGS sequence"/>
</dbReference>
<feature type="compositionally biased region" description="Basic and acidic residues" evidence="1">
    <location>
        <begin position="903"/>
        <end position="960"/>
    </location>
</feature>
<dbReference type="InterPro" id="IPR027417">
    <property type="entry name" value="P-loop_NTPase"/>
</dbReference>
<reference evidence="3 4" key="1">
    <citation type="journal article" date="2024" name="IMA Fungus">
        <title>IMA Genome - F19 : A genome assembly and annotation guide to empower mycologists, including annotated draft genome sequences of Ceratocystis pirilliformis, Diaporthe australafricana, Fusarium ophioides, Paecilomyces lecythidis, and Sporothrix stenoceras.</title>
        <authorList>
            <person name="Aylward J."/>
            <person name="Wilson A.M."/>
            <person name="Visagie C.M."/>
            <person name="Spraker J."/>
            <person name="Barnes I."/>
            <person name="Buitendag C."/>
            <person name="Ceriani C."/>
            <person name="Del Mar Angel L."/>
            <person name="du Plessis D."/>
            <person name="Fuchs T."/>
            <person name="Gasser K."/>
            <person name="Kramer D."/>
            <person name="Li W."/>
            <person name="Munsamy K."/>
            <person name="Piso A."/>
            <person name="Price J.L."/>
            <person name="Sonnekus B."/>
            <person name="Thomas C."/>
            <person name="van der Nest A."/>
            <person name="van Dijk A."/>
            <person name="van Heerden A."/>
            <person name="van Vuuren N."/>
            <person name="Yilmaz N."/>
            <person name="Duong T.A."/>
            <person name="van der Merwe N.A."/>
            <person name="Wingfield M.J."/>
            <person name="Wingfield B.D."/>
        </authorList>
    </citation>
    <scope>NUCLEOTIDE SEQUENCE [LARGE SCALE GENOMIC DNA]</scope>
    <source>
        <strain evidence="3 4">CMW 5346</strain>
    </source>
</reference>
<feature type="region of interest" description="Disordered" evidence="1">
    <location>
        <begin position="33"/>
        <end position="66"/>
    </location>
</feature>
<dbReference type="InterPro" id="IPR003959">
    <property type="entry name" value="ATPase_AAA_core"/>
</dbReference>
<organism evidence="3 4">
    <name type="scientific">Sporothrix stenoceras</name>
    <dbReference type="NCBI Taxonomy" id="5173"/>
    <lineage>
        <taxon>Eukaryota</taxon>
        <taxon>Fungi</taxon>
        <taxon>Dikarya</taxon>
        <taxon>Ascomycota</taxon>
        <taxon>Pezizomycotina</taxon>
        <taxon>Sordariomycetes</taxon>
        <taxon>Sordariomycetidae</taxon>
        <taxon>Ophiostomatales</taxon>
        <taxon>Ophiostomataceae</taxon>
        <taxon>Sporothrix</taxon>
    </lineage>
</organism>
<feature type="compositionally biased region" description="Low complexity" evidence="1">
    <location>
        <begin position="49"/>
        <end position="66"/>
    </location>
</feature>
<dbReference type="SUPFAM" id="SSF52540">
    <property type="entry name" value="P-loop containing nucleoside triphosphate hydrolases"/>
    <property type="match status" value="1"/>
</dbReference>
<dbReference type="InterPro" id="IPR003593">
    <property type="entry name" value="AAA+_ATPase"/>
</dbReference>
<sequence>MEYNSVIAEYEKILGGQFLPKMEEVQAATGKTILNPGNATTPAGLATVPEGATPAPGGPSSASQPNAASILNDAASVLGVPASIPVIQTEAGPSNGANGAGNANITETNPKSKNGKNKKKKGQKGKGDEFIPDLKKVVQFSDGEGKKRVIGLETYKFKTYRSRYTQVLAEAEEKPFRDYAILLKAEVNDNPQGGIKADFTLEIQSDGLKNIFRTIAKRYRELTLDTGDEPIVIEYPFRCLFFLRTRLRELQHDPATAASTRRELANLVDFIHAPIGHDKIIETYNSLVPHGKITFPMVWTLFPPYEPVLAIHPGLPLEKSSCFLVESVAFSQEKKGPCWEIEALFGYHDGTRFYLKSETKTIRWFDGVKDIHNDHHLNLLPLSLIEEGRRAEIREALIKRGKLYVDYCTRDFSFMHYTGSVDLVNRDSEKQLKALGSKNSVYVDTRVIIDRTAENKISNADDDIGRTVSSCLTEHFSNTSTREISLTSNSMPVMGVHQRLRDLVQSNFGSGPGSGSYDKDDDDDMDASVDKDNEGDAWLLDPKAFAPQKFELTDEDYLICRRNVVAFLLDRKLWVYYCVISNLREIEWKADPFNSLQLSSDKKRLVHRLVKGFDGGSQADMYDDLIEGKGKGLIFLLHGAPGLGKTLTAESVSESTRRPLYHVSTGELSIEVKDLEKQLSEIFRLGARWNAVVLLDEADVLMSQRTTQDLRRNAIVAVFLRMLEYYRGMLFLTTNRHDDFDNAFYNRIHVTIEYGELTKEWRANIWREHVQRACRRNKDPLMWCDVEEEQEETEAKANGEAEAKTEAEFARYDSSKSKGKSTEVVVASDGPPFDDLLFTTLGEVHSNGRDIKNYVRTSLAFARSEDEDLGLEQVLIVLENNLERNVVAAHKDVLGRLHALSDRQVRQHEARQAKLKAKEEKEKAEKKAEKKEKKLKEQEEKKVRAAELGEEVAHDEHNGNDSETSAYASDSDAEY</sequence>
<feature type="region of interest" description="Disordered" evidence="1">
    <location>
        <begin position="507"/>
        <end position="528"/>
    </location>
</feature>
<dbReference type="Pfam" id="PF22942">
    <property type="entry name" value="DUF7025"/>
    <property type="match status" value="1"/>
</dbReference>
<feature type="domain" description="AAA+ ATPase" evidence="2">
    <location>
        <begin position="631"/>
        <end position="758"/>
    </location>
</feature>